<accession>A0A426D9N5</accession>
<dbReference type="Pfam" id="PF13127">
    <property type="entry name" value="DUF3955"/>
    <property type="match status" value="1"/>
</dbReference>
<organism evidence="3 4">
    <name type="scientific">Lactiplantibacillus garii</name>
    <dbReference type="NCBI Taxonomy" id="2306423"/>
    <lineage>
        <taxon>Bacteria</taxon>
        <taxon>Bacillati</taxon>
        <taxon>Bacillota</taxon>
        <taxon>Bacilli</taxon>
        <taxon>Lactobacillales</taxon>
        <taxon>Lactobacillaceae</taxon>
        <taxon>Lactiplantibacillus</taxon>
    </lineage>
</organism>
<proteinExistence type="predicted"/>
<keyword evidence="1" id="KW-0812">Transmembrane</keyword>
<keyword evidence="1" id="KW-1133">Transmembrane helix</keyword>
<dbReference type="InterPro" id="IPR025016">
    <property type="entry name" value="DUF3955"/>
</dbReference>
<evidence type="ECO:0000259" key="2">
    <source>
        <dbReference type="Pfam" id="PF13127"/>
    </source>
</evidence>
<dbReference type="AlphaFoldDB" id="A0A426D9N5"/>
<evidence type="ECO:0000313" key="3">
    <source>
        <dbReference type="EMBL" id="RRK11266.1"/>
    </source>
</evidence>
<feature type="transmembrane region" description="Helical" evidence="1">
    <location>
        <begin position="41"/>
        <end position="61"/>
    </location>
</feature>
<dbReference type="OrthoDB" id="9805856at2"/>
<gene>
    <name evidence="3" type="ORF">D1831_03305</name>
</gene>
<keyword evidence="4" id="KW-1185">Reference proteome</keyword>
<protein>
    <submittedName>
        <fullName evidence="3">DUF3955 domain-containing protein</fullName>
    </submittedName>
</protein>
<sequence length="71" mass="8177">MRMHRSVCGMLWLSAALCFILKMMLGSYVDADGFLREPFFLLPVGYGLLVLALVTTIILAVQRWHRRAHRN</sequence>
<keyword evidence="1" id="KW-0472">Membrane</keyword>
<feature type="domain" description="DUF3955" evidence="2">
    <location>
        <begin position="9"/>
        <end position="61"/>
    </location>
</feature>
<evidence type="ECO:0000313" key="4">
    <source>
        <dbReference type="Proteomes" id="UP000283633"/>
    </source>
</evidence>
<dbReference type="Proteomes" id="UP000283633">
    <property type="component" value="Unassembled WGS sequence"/>
</dbReference>
<dbReference type="RefSeq" id="WP_125071506.1">
    <property type="nucleotide sequence ID" value="NZ_QWZQ01000007.1"/>
</dbReference>
<dbReference type="EMBL" id="QWZQ01000007">
    <property type="protein sequence ID" value="RRK11266.1"/>
    <property type="molecule type" value="Genomic_DNA"/>
</dbReference>
<comment type="caution">
    <text evidence="3">The sequence shown here is derived from an EMBL/GenBank/DDBJ whole genome shotgun (WGS) entry which is preliminary data.</text>
</comment>
<name>A0A426D9N5_9LACO</name>
<evidence type="ECO:0000256" key="1">
    <source>
        <dbReference type="SAM" id="Phobius"/>
    </source>
</evidence>
<reference evidence="3 4" key="1">
    <citation type="submission" date="2018-08" db="EMBL/GenBank/DDBJ databases">
        <title>Genome Lactobacillus garii FI11369.</title>
        <authorList>
            <person name="Diaz M."/>
            <person name="Narbad A."/>
        </authorList>
    </citation>
    <scope>NUCLEOTIDE SEQUENCE [LARGE SCALE GENOMIC DNA]</scope>
    <source>
        <strain evidence="3 4">FI11369</strain>
    </source>
</reference>